<dbReference type="AlphaFoldDB" id="A0A0L8FJ98"/>
<accession>A0A0L8FJ98</accession>
<sequence length="161" mass="19353">MKLRRSYWRSRCYRPTCAEAEKMEWNEEKITKYWENAKKEGSNIKMTLPEEEKRKMESRTVIFRTFLNENRRIEHAPQEEIEEMVVVNMGEKITFFTRRRRYGTIVVTFLSEDEVRKSGNMMLTGVKWTLMLNCWGQKNCQGQGRKNLTVDRPRMGNSRNV</sequence>
<dbReference type="EMBL" id="KQ430870">
    <property type="protein sequence ID" value="KOF63565.1"/>
    <property type="molecule type" value="Genomic_DNA"/>
</dbReference>
<organism evidence="1">
    <name type="scientific">Octopus bimaculoides</name>
    <name type="common">California two-spotted octopus</name>
    <dbReference type="NCBI Taxonomy" id="37653"/>
    <lineage>
        <taxon>Eukaryota</taxon>
        <taxon>Metazoa</taxon>
        <taxon>Spiralia</taxon>
        <taxon>Lophotrochozoa</taxon>
        <taxon>Mollusca</taxon>
        <taxon>Cephalopoda</taxon>
        <taxon>Coleoidea</taxon>
        <taxon>Octopodiformes</taxon>
        <taxon>Octopoda</taxon>
        <taxon>Incirrata</taxon>
        <taxon>Octopodidae</taxon>
        <taxon>Octopus</taxon>
    </lineage>
</organism>
<proteinExistence type="predicted"/>
<evidence type="ECO:0000313" key="1">
    <source>
        <dbReference type="EMBL" id="KOF63565.1"/>
    </source>
</evidence>
<gene>
    <name evidence="1" type="ORF">OCBIM_22018785mg</name>
</gene>
<protein>
    <submittedName>
        <fullName evidence="1">Uncharacterized protein</fullName>
    </submittedName>
</protein>
<reference evidence="1" key="1">
    <citation type="submission" date="2015-07" db="EMBL/GenBank/DDBJ databases">
        <title>MeaNS - Measles Nucleotide Surveillance Program.</title>
        <authorList>
            <person name="Tran T."/>
            <person name="Druce J."/>
        </authorList>
    </citation>
    <scope>NUCLEOTIDE SEQUENCE</scope>
    <source>
        <strain evidence="1">UCB-OBI-ISO-001</strain>
        <tissue evidence="1">Gonad</tissue>
    </source>
</reference>
<name>A0A0L8FJ98_OCTBM</name>